<dbReference type="Proteomes" id="UP001315860">
    <property type="component" value="Chromosome"/>
</dbReference>
<name>A0ABY5KB42_9ACTN</name>
<keyword evidence="3" id="KW-1185">Reference proteome</keyword>
<proteinExistence type="predicted"/>
<dbReference type="RefSeq" id="WP_232418906.1">
    <property type="nucleotide sequence ID" value="NZ_CP101990.1"/>
</dbReference>
<organism evidence="2 3">
    <name type="scientific">Aeromicrobium duanguangcaii</name>
    <dbReference type="NCBI Taxonomy" id="2968086"/>
    <lineage>
        <taxon>Bacteria</taxon>
        <taxon>Bacillati</taxon>
        <taxon>Actinomycetota</taxon>
        <taxon>Actinomycetes</taxon>
        <taxon>Propionibacteriales</taxon>
        <taxon>Nocardioidaceae</taxon>
        <taxon>Aeromicrobium</taxon>
    </lineage>
</organism>
<reference evidence="2 3" key="1">
    <citation type="submission" date="2022-07" db="EMBL/GenBank/DDBJ databases">
        <title>Novel species in genus Aeromicrobium.</title>
        <authorList>
            <person name="Ye L."/>
        </authorList>
    </citation>
    <scope>NUCLEOTIDE SEQUENCE [LARGE SCALE GENOMIC DNA]</scope>
    <source>
        <strain evidence="3">zg-Y50</strain>
    </source>
</reference>
<evidence type="ECO:0000313" key="3">
    <source>
        <dbReference type="Proteomes" id="UP001315860"/>
    </source>
</evidence>
<accession>A0ABY5KB42</accession>
<gene>
    <name evidence="2" type="ORF">NP095_10775</name>
</gene>
<dbReference type="EMBL" id="CP101990">
    <property type="protein sequence ID" value="UUI67681.1"/>
    <property type="molecule type" value="Genomic_DNA"/>
</dbReference>
<feature type="region of interest" description="Disordered" evidence="1">
    <location>
        <begin position="61"/>
        <end position="88"/>
    </location>
</feature>
<evidence type="ECO:0000256" key="1">
    <source>
        <dbReference type="SAM" id="MobiDB-lite"/>
    </source>
</evidence>
<sequence length="88" mass="9847">MTVYLAWTEEQPDDLAGPWQEIRAIAPGLWLVESTETLSVVYHALKWSLPDEAALLVSPVDRTPKSRGMQPGTTTWLRERTDPAGVSR</sequence>
<protein>
    <submittedName>
        <fullName evidence="2">Uncharacterized protein</fullName>
    </submittedName>
</protein>
<evidence type="ECO:0000313" key="2">
    <source>
        <dbReference type="EMBL" id="UUI67681.1"/>
    </source>
</evidence>